<gene>
    <name evidence="2" type="ORF">G7Y85_01055</name>
</gene>
<feature type="signal peptide" evidence="1">
    <location>
        <begin position="1"/>
        <end position="27"/>
    </location>
</feature>
<organism evidence="2 3">
    <name type="scientific">Solimonas terrae</name>
    <dbReference type="NCBI Taxonomy" id="1396819"/>
    <lineage>
        <taxon>Bacteria</taxon>
        <taxon>Pseudomonadati</taxon>
        <taxon>Pseudomonadota</taxon>
        <taxon>Gammaproteobacteria</taxon>
        <taxon>Nevskiales</taxon>
        <taxon>Nevskiaceae</taxon>
        <taxon>Solimonas</taxon>
    </lineage>
</organism>
<name>A0A6M2BLP3_9GAMM</name>
<evidence type="ECO:0000313" key="2">
    <source>
        <dbReference type="EMBL" id="NGY03344.1"/>
    </source>
</evidence>
<dbReference type="AlphaFoldDB" id="A0A6M2BLP3"/>
<dbReference type="EMBL" id="JAAMOW010000001">
    <property type="protein sequence ID" value="NGY03344.1"/>
    <property type="molecule type" value="Genomic_DNA"/>
</dbReference>
<comment type="caution">
    <text evidence="2">The sequence shown here is derived from an EMBL/GenBank/DDBJ whole genome shotgun (WGS) entry which is preliminary data.</text>
</comment>
<accession>A0A6M2BLP3</accession>
<evidence type="ECO:0000256" key="1">
    <source>
        <dbReference type="SAM" id="SignalP"/>
    </source>
</evidence>
<keyword evidence="1" id="KW-0732">Signal</keyword>
<protein>
    <recommendedName>
        <fullName evidence="4">SH3 domain-containing protein</fullName>
    </recommendedName>
</protein>
<dbReference type="Proteomes" id="UP000472676">
    <property type="component" value="Unassembled WGS sequence"/>
</dbReference>
<evidence type="ECO:0000313" key="3">
    <source>
        <dbReference type="Proteomes" id="UP000472676"/>
    </source>
</evidence>
<proteinExistence type="predicted"/>
<dbReference type="RefSeq" id="WP_166250762.1">
    <property type="nucleotide sequence ID" value="NZ_JAAMOW010000001.1"/>
</dbReference>
<reference evidence="2 3" key="1">
    <citation type="journal article" date="2014" name="Int. J. Syst. Evol. Microbiol.">
        <title>Solimonas terrae sp. nov., isolated from soil.</title>
        <authorList>
            <person name="Kim S.J."/>
            <person name="Moon J.Y."/>
            <person name="Weon H.Y."/>
            <person name="Ahn J.H."/>
            <person name="Chen W.M."/>
            <person name="Kwon S.W."/>
        </authorList>
    </citation>
    <scope>NUCLEOTIDE SEQUENCE [LARGE SCALE GENOMIC DNA]</scope>
    <source>
        <strain evidence="2 3">KIS83-12</strain>
    </source>
</reference>
<keyword evidence="3" id="KW-1185">Reference proteome</keyword>
<sequence>MRLFKIRAGVPFALWWVALLHAPTVLADALSACAQHTGFEGVQTPPPQTAIVQIPQGDRLYIYKKPSSLCASSDDVACEHKSYIISGNAVAVGKTCGKWTYIKYRGDKKSTTGWVSSSGLYSSPDLQRDQNNYYFALTRGRGTPVCDAFLKRLNKTYFQYPPYCGIPEDDSVSGFLKLNRRMLSFKEARLLFSQIHWFSSTGAQSQGTPGDKRDDDLFDTRYRGAGGFYSTPAWRYDPPVDIDNDGHSDDIVVWQEAARTMTNTCGVRLSTGIGDYWRVGQQAFVMRGDGLYVDEGRTRSLFYRPPYNYHYKNGKVDTDFVPITLTTDIFKYRELFYFAGFYDAQEEVHGDLEGNRARQSNNKNAPFSSGLANTLAVFLRRDGKTTPICEYEVKAQQAGDE</sequence>
<evidence type="ECO:0008006" key="4">
    <source>
        <dbReference type="Google" id="ProtNLM"/>
    </source>
</evidence>
<feature type="chain" id="PRO_5026765000" description="SH3 domain-containing protein" evidence="1">
    <location>
        <begin position="28"/>
        <end position="401"/>
    </location>
</feature>